<dbReference type="GO" id="GO:0006606">
    <property type="term" value="P:protein import into nucleus"/>
    <property type="evidence" value="ECO:0007669"/>
    <property type="project" value="TreeGrafter"/>
</dbReference>
<feature type="compositionally biased region" description="Low complexity" evidence="10">
    <location>
        <begin position="1"/>
        <end position="19"/>
    </location>
</feature>
<dbReference type="GO" id="GO:0031080">
    <property type="term" value="C:nuclear pore outer ring"/>
    <property type="evidence" value="ECO:0007669"/>
    <property type="project" value="TreeGrafter"/>
</dbReference>
<dbReference type="Proteomes" id="UP001166286">
    <property type="component" value="Unassembled WGS sequence"/>
</dbReference>
<evidence type="ECO:0000256" key="2">
    <source>
        <dbReference type="ARBA" id="ARBA00005573"/>
    </source>
</evidence>
<proteinExistence type="inferred from homology"/>
<feature type="compositionally biased region" description="Polar residues" evidence="10">
    <location>
        <begin position="197"/>
        <end position="212"/>
    </location>
</feature>
<comment type="function">
    <text evidence="9">Functions as a component of the nuclear pore complex (NPC).</text>
</comment>
<comment type="similarity">
    <text evidence="2 9">Belongs to the nucleoporin Nup85 family.</text>
</comment>
<dbReference type="PANTHER" id="PTHR13373:SF21">
    <property type="entry name" value="NUCLEAR PORE COMPLEX PROTEIN NUP85"/>
    <property type="match status" value="1"/>
</dbReference>
<feature type="region of interest" description="Disordered" evidence="10">
    <location>
        <begin position="1"/>
        <end position="99"/>
    </location>
</feature>
<dbReference type="InterPro" id="IPR011502">
    <property type="entry name" value="Nucleoporin_Nup85"/>
</dbReference>
<comment type="subcellular location">
    <subcellularLocation>
        <location evidence="1 9">Nucleus</location>
        <location evidence="1 9">Nuclear pore complex</location>
    </subcellularLocation>
</comment>
<sequence length="1120" mass="123142">MSWTVPASSSPMAPSTPRSGQSHSNIFAHLSSGLPSNPSTTPAGPPPSSVGSFTPADPPPSSVFGSSPLASRKTLFKPKSPPTANTGSARSVNPFSKSIDSDRVARFLNKSGQFDLGDSNGSSSKATFGMPSGRQVLEPASGSEQEYSEDYSEDYDDEEDANGLEGEPTMDLDSSVGNRLPEARFAPGSSLGKSLVNGDTRNHGSAVTNGTSRGVKRSRGGAMINHASTRGEGMSKGPNQESDIEKIVKDQASRSQVARLEEPDEFIVGTEDILIRDLHDTQIMSEDARLPKATEDLYTFWRTSRDRDATNNPPKPEVIAGIGPDEDAPPWHKAIFVSSLLLQLHHPPTATGKQSLALARLDRLSTSATFPRELQIPHNPTALPKVLLDWLDKNHNHYEPTLSEVQRHDPSPPAHYNYWDIIFYVTLRGKLADLGRILKRSKFQHARTARDDGQGTEGYNSIQIKNIERVVNRAIQLLEHSPSLQEDNWNVTGNDWYMFRKRVEQAVEDLTIFAEGRDRAANESQSSFEASKFGLRRTNTDLSQSSRRAESRVPWTIYQNLKTMYGILLGGTTEIISTAQDWVEATIGLTVWWDGDDVESVAGGSLALSRRSLRHSQSRVGRLVDENANAAYIQRLKYTFESVSSSMEDNYQVDSTNQVQLALASVFQGNVDGVIGLLKGWSLSVTSAVAEIASAGGWFDGTGIMASLDEQDLMTISHGQQLHPLKVMTKDSILMEYAETLSARERIQAKQRGILYEGWELSISVLTRLNDKGVARQRVSEVLRKLPVFSDERMDKILRTCERFDILDEARSITEKYADHVVDSTDNYGTALIYYARAHCKKKVKDVLDLLISLSLIQSIAYPPISALDPNLHSLVFTPESSIIQLDSLDPTAAEMLHTHLTGYATLRKFYDLRDEEVNLEQGQKPRLRAIARKNAAATALLAVINSAADSIHGGLYDEDRGSIVQVDGLLALLGEAMVFVDQPKSVLPLRQCFAILKAIEDLQTVTSRVYAQCEECFRAAIAAFEGRSAPAAPRELLKKSMSSMTSAGSFSLVGSSMLDSRTTEGSGSRALVKPGEVKRRGWDWRKGLAKDAKGEDVLRILRLGLAKDIARHWIIDETA</sequence>
<gene>
    <name evidence="11" type="ORF">JMJ35_008655</name>
</gene>
<evidence type="ECO:0000313" key="11">
    <source>
        <dbReference type="EMBL" id="KAK0509284.1"/>
    </source>
</evidence>
<feature type="compositionally biased region" description="Polar residues" evidence="10">
    <location>
        <begin position="82"/>
        <end position="98"/>
    </location>
</feature>
<evidence type="ECO:0000256" key="1">
    <source>
        <dbReference type="ARBA" id="ARBA00004567"/>
    </source>
</evidence>
<dbReference type="GO" id="GO:0017056">
    <property type="term" value="F:structural constituent of nuclear pore"/>
    <property type="evidence" value="ECO:0007669"/>
    <property type="project" value="TreeGrafter"/>
</dbReference>
<protein>
    <recommendedName>
        <fullName evidence="9">Nuclear pore complex protein Nup85</fullName>
    </recommendedName>
</protein>
<keyword evidence="12" id="KW-1185">Reference proteome</keyword>
<reference evidence="11" key="1">
    <citation type="submission" date="2023-03" db="EMBL/GenBank/DDBJ databases">
        <title>Complete genome of Cladonia borealis.</title>
        <authorList>
            <person name="Park H."/>
        </authorList>
    </citation>
    <scope>NUCLEOTIDE SEQUENCE</scope>
    <source>
        <strain evidence="11">ANT050790</strain>
    </source>
</reference>
<feature type="region of interest" description="Disordered" evidence="10">
    <location>
        <begin position="112"/>
        <end position="219"/>
    </location>
</feature>
<comment type="subunit">
    <text evidence="9">Component of the nuclear pore complex (NPC).</text>
</comment>
<keyword evidence="7 9" id="KW-0906">Nuclear pore complex</keyword>
<keyword evidence="3 9" id="KW-0813">Transport</keyword>
<keyword evidence="8 9" id="KW-0539">Nucleus</keyword>
<dbReference type="Pfam" id="PF07575">
    <property type="entry name" value="Nucleopor_Nup85"/>
    <property type="match status" value="1"/>
</dbReference>
<keyword evidence="5 9" id="KW-0653">Protein transport</keyword>
<keyword evidence="4 9" id="KW-0509">mRNA transport</keyword>
<evidence type="ECO:0000256" key="3">
    <source>
        <dbReference type="ARBA" id="ARBA00022448"/>
    </source>
</evidence>
<evidence type="ECO:0000256" key="6">
    <source>
        <dbReference type="ARBA" id="ARBA00023010"/>
    </source>
</evidence>
<dbReference type="GO" id="GO:0031965">
    <property type="term" value="C:nuclear membrane"/>
    <property type="evidence" value="ECO:0007669"/>
    <property type="project" value="UniProtKB-UniRule"/>
</dbReference>
<evidence type="ECO:0000256" key="4">
    <source>
        <dbReference type="ARBA" id="ARBA00022816"/>
    </source>
</evidence>
<keyword evidence="6 9" id="KW-0811">Translocation</keyword>
<evidence type="ECO:0000256" key="10">
    <source>
        <dbReference type="SAM" id="MobiDB-lite"/>
    </source>
</evidence>
<keyword evidence="9" id="KW-0472">Membrane</keyword>
<accession>A0AA39QWM4</accession>
<dbReference type="PANTHER" id="PTHR13373">
    <property type="entry name" value="FROUNT PROTEIN-RELATED"/>
    <property type="match status" value="1"/>
</dbReference>
<evidence type="ECO:0000256" key="7">
    <source>
        <dbReference type="ARBA" id="ARBA00023132"/>
    </source>
</evidence>
<evidence type="ECO:0000256" key="8">
    <source>
        <dbReference type="ARBA" id="ARBA00023242"/>
    </source>
</evidence>
<dbReference type="GO" id="GO:0045893">
    <property type="term" value="P:positive regulation of DNA-templated transcription"/>
    <property type="evidence" value="ECO:0007669"/>
    <property type="project" value="TreeGrafter"/>
</dbReference>
<dbReference type="GO" id="GO:0006406">
    <property type="term" value="P:mRNA export from nucleus"/>
    <property type="evidence" value="ECO:0007669"/>
    <property type="project" value="TreeGrafter"/>
</dbReference>
<evidence type="ECO:0000256" key="9">
    <source>
        <dbReference type="RuleBase" id="RU365073"/>
    </source>
</evidence>
<organism evidence="11 12">
    <name type="scientific">Cladonia borealis</name>
    <dbReference type="NCBI Taxonomy" id="184061"/>
    <lineage>
        <taxon>Eukaryota</taxon>
        <taxon>Fungi</taxon>
        <taxon>Dikarya</taxon>
        <taxon>Ascomycota</taxon>
        <taxon>Pezizomycotina</taxon>
        <taxon>Lecanoromycetes</taxon>
        <taxon>OSLEUM clade</taxon>
        <taxon>Lecanoromycetidae</taxon>
        <taxon>Lecanorales</taxon>
        <taxon>Lecanorineae</taxon>
        <taxon>Cladoniaceae</taxon>
        <taxon>Cladonia</taxon>
    </lineage>
</organism>
<dbReference type="AlphaFoldDB" id="A0AA39QWM4"/>
<evidence type="ECO:0000313" key="12">
    <source>
        <dbReference type="Proteomes" id="UP001166286"/>
    </source>
</evidence>
<comment type="caution">
    <text evidence="11">The sequence shown here is derived from an EMBL/GenBank/DDBJ whole genome shotgun (WGS) entry which is preliminary data.</text>
</comment>
<evidence type="ECO:0000256" key="5">
    <source>
        <dbReference type="ARBA" id="ARBA00022927"/>
    </source>
</evidence>
<name>A0AA39QWM4_9LECA</name>
<feature type="compositionally biased region" description="Acidic residues" evidence="10">
    <location>
        <begin position="146"/>
        <end position="162"/>
    </location>
</feature>
<dbReference type="EMBL" id="JAFEKC020000019">
    <property type="protein sequence ID" value="KAK0509284.1"/>
    <property type="molecule type" value="Genomic_DNA"/>
</dbReference>